<evidence type="ECO:0000313" key="2">
    <source>
        <dbReference type="Proteomes" id="UP000316425"/>
    </source>
</evidence>
<dbReference type="InterPro" id="IPR025942">
    <property type="entry name" value="SpoVIF"/>
</dbReference>
<dbReference type="Proteomes" id="UP000316425">
    <property type="component" value="Unassembled WGS sequence"/>
</dbReference>
<name>A0A556PT59_9BACI</name>
<gene>
    <name evidence="1" type="ORF">FPQ13_00445</name>
</gene>
<accession>A0A556PT59</accession>
<reference evidence="1 2" key="1">
    <citation type="submission" date="2019-07" db="EMBL/GenBank/DDBJ databases">
        <title>Allobacillus sp. nov. SKP isolated from shrimp paste of Euphausiacea.</title>
        <authorList>
            <person name="Kanchanasin P."/>
            <person name="Tanasupawat S."/>
            <person name="Shi W."/>
            <person name="Wu L."/>
            <person name="Ma J."/>
        </authorList>
    </citation>
    <scope>NUCLEOTIDE SEQUENCE [LARGE SCALE GENOMIC DNA]</scope>
    <source>
        <strain evidence="1 2">SKP4-8</strain>
    </source>
</reference>
<proteinExistence type="predicted"/>
<organism evidence="1 2">
    <name type="scientific">Allobacillus salarius</name>
    <dbReference type="NCBI Taxonomy" id="1955272"/>
    <lineage>
        <taxon>Bacteria</taxon>
        <taxon>Bacillati</taxon>
        <taxon>Bacillota</taxon>
        <taxon>Bacilli</taxon>
        <taxon>Bacillales</taxon>
        <taxon>Bacillaceae</taxon>
        <taxon>Allobacillus</taxon>
    </lineage>
</organism>
<keyword evidence="2" id="KW-1185">Reference proteome</keyword>
<evidence type="ECO:0000313" key="1">
    <source>
        <dbReference type="EMBL" id="TSJ67571.1"/>
    </source>
</evidence>
<dbReference type="AlphaFoldDB" id="A0A556PT59"/>
<comment type="caution">
    <text evidence="1">The sequence shown here is derived from an EMBL/GenBank/DDBJ whole genome shotgun (WGS) entry which is preliminary data.</text>
</comment>
<protein>
    <submittedName>
        <fullName evidence="1">Stage VI sporulation protein F</fullName>
    </submittedName>
</protein>
<dbReference type="EMBL" id="VMHE01000001">
    <property type="protein sequence ID" value="TSJ67571.1"/>
    <property type="molecule type" value="Genomic_DNA"/>
</dbReference>
<dbReference type="OrthoDB" id="2474248at2"/>
<dbReference type="Pfam" id="PF14069">
    <property type="entry name" value="SpoVIF"/>
    <property type="match status" value="1"/>
</dbReference>
<dbReference type="RefSeq" id="WP_144087330.1">
    <property type="nucleotide sequence ID" value="NZ_VMHE01000001.1"/>
</dbReference>
<sequence>MKDDVTNSIMNHLNKKADISPQEIIQVANAMQQANFSDEKTVRNLVRRLGKMANRPVTKEKEDRIVELVTKKNQSMDANMLQQIFKK</sequence>